<keyword evidence="16" id="KW-0687">Ribonucleoprotein</keyword>
<evidence type="ECO:0000313" key="16">
    <source>
        <dbReference type="EMBL" id="KFO36461.1"/>
    </source>
</evidence>
<evidence type="ECO:0000256" key="7">
    <source>
        <dbReference type="ARBA" id="ARBA00023015"/>
    </source>
</evidence>
<evidence type="ECO:0000313" key="17">
    <source>
        <dbReference type="Proteomes" id="UP000028990"/>
    </source>
</evidence>
<feature type="domain" description="C2H2-type" evidence="14">
    <location>
        <begin position="730"/>
        <end position="757"/>
    </location>
</feature>
<comment type="similarity">
    <text evidence="2">Belongs to the krueppel C2H2-type zinc-finger protein family.</text>
</comment>
<evidence type="ECO:0000256" key="4">
    <source>
        <dbReference type="ARBA" id="ARBA00022737"/>
    </source>
</evidence>
<dbReference type="GO" id="GO:0000981">
    <property type="term" value="F:DNA-binding transcription factor activity, RNA polymerase II-specific"/>
    <property type="evidence" value="ECO:0007669"/>
    <property type="project" value="TreeGrafter"/>
</dbReference>
<dbReference type="SUPFAM" id="SSF57667">
    <property type="entry name" value="beta-beta-alpha zinc fingers"/>
    <property type="match status" value="7"/>
</dbReference>
<dbReference type="EMBL" id="KN121407">
    <property type="protein sequence ID" value="KFO36461.1"/>
    <property type="molecule type" value="Genomic_DNA"/>
</dbReference>
<dbReference type="GO" id="GO:0008270">
    <property type="term" value="F:zinc ion binding"/>
    <property type="evidence" value="ECO:0007669"/>
    <property type="project" value="UniProtKB-KW"/>
</dbReference>
<proteinExistence type="inferred from homology"/>
<evidence type="ECO:0000256" key="6">
    <source>
        <dbReference type="ARBA" id="ARBA00022833"/>
    </source>
</evidence>
<dbReference type="SUPFAM" id="SSF109640">
    <property type="entry name" value="KRAB domain (Kruppel-associated box)"/>
    <property type="match status" value="1"/>
</dbReference>
<dbReference type="FunFam" id="3.30.160.60:FF:002343">
    <property type="entry name" value="Zinc finger protein 33A"/>
    <property type="match status" value="2"/>
</dbReference>
<evidence type="ECO:0000256" key="5">
    <source>
        <dbReference type="ARBA" id="ARBA00022771"/>
    </source>
</evidence>
<keyword evidence="3" id="KW-0479">Metal-binding</keyword>
<evidence type="ECO:0000259" key="15">
    <source>
        <dbReference type="PROSITE" id="PS50805"/>
    </source>
</evidence>
<feature type="region of interest" description="Disordered" evidence="13">
    <location>
        <begin position="176"/>
        <end position="208"/>
    </location>
</feature>
<feature type="domain" description="C2H2-type" evidence="14">
    <location>
        <begin position="646"/>
        <end position="673"/>
    </location>
</feature>
<feature type="domain" description="C2H2-type" evidence="14">
    <location>
        <begin position="674"/>
        <end position="701"/>
    </location>
</feature>
<feature type="compositionally biased region" description="Basic and acidic residues" evidence="13">
    <location>
        <begin position="177"/>
        <end position="208"/>
    </location>
</feature>
<dbReference type="Gene3D" id="3.30.160.60">
    <property type="entry name" value="Classic Zinc Finger"/>
    <property type="match status" value="12"/>
</dbReference>
<comment type="function">
    <text evidence="11">May have a role during differentiation processes.</text>
</comment>
<evidence type="ECO:0000256" key="10">
    <source>
        <dbReference type="ARBA" id="ARBA00023242"/>
    </source>
</evidence>
<dbReference type="Pfam" id="PF01352">
    <property type="entry name" value="KRAB"/>
    <property type="match status" value="1"/>
</dbReference>
<feature type="domain" description="C2H2-type" evidence="14">
    <location>
        <begin position="758"/>
        <end position="785"/>
    </location>
</feature>
<feature type="domain" description="C2H2-type" evidence="14">
    <location>
        <begin position="562"/>
        <end position="589"/>
    </location>
</feature>
<evidence type="ECO:0000256" key="11">
    <source>
        <dbReference type="ARBA" id="ARBA00053403"/>
    </source>
</evidence>
<protein>
    <submittedName>
        <fullName evidence="16">Zinc finger protein interacting with ribonucleoprotein K</fullName>
    </submittedName>
</protein>
<dbReference type="InterPro" id="IPR001909">
    <property type="entry name" value="KRAB"/>
</dbReference>
<evidence type="ECO:0000256" key="2">
    <source>
        <dbReference type="ARBA" id="ARBA00006991"/>
    </source>
</evidence>
<dbReference type="STRING" id="885580.ENSFDAP00000021192"/>
<dbReference type="PROSITE" id="PS50157">
    <property type="entry name" value="ZINC_FINGER_C2H2_2"/>
    <property type="match status" value="12"/>
</dbReference>
<feature type="domain" description="C2H2-type" evidence="14">
    <location>
        <begin position="702"/>
        <end position="729"/>
    </location>
</feature>
<dbReference type="GO" id="GO:1990904">
    <property type="term" value="C:ribonucleoprotein complex"/>
    <property type="evidence" value="ECO:0007669"/>
    <property type="project" value="UniProtKB-KW"/>
</dbReference>
<dbReference type="PANTHER" id="PTHR23235">
    <property type="entry name" value="KRUEPPEL-LIKE TRANSCRIPTION FACTOR"/>
    <property type="match status" value="1"/>
</dbReference>
<dbReference type="InterPro" id="IPR036236">
    <property type="entry name" value="Znf_C2H2_sf"/>
</dbReference>
<feature type="domain" description="C2H2-type" evidence="14">
    <location>
        <begin position="590"/>
        <end position="617"/>
    </location>
</feature>
<keyword evidence="6" id="KW-0862">Zinc</keyword>
<dbReference type="InterPro" id="IPR013087">
    <property type="entry name" value="Znf_C2H2_type"/>
</dbReference>
<dbReference type="PROSITE" id="PS00028">
    <property type="entry name" value="ZINC_FINGER_C2H2_1"/>
    <property type="match status" value="12"/>
</dbReference>
<feature type="domain" description="C2H2-type" evidence="14">
    <location>
        <begin position="127"/>
        <end position="154"/>
    </location>
</feature>
<evidence type="ECO:0000256" key="1">
    <source>
        <dbReference type="ARBA" id="ARBA00004123"/>
    </source>
</evidence>
<feature type="domain" description="C2H2-type" evidence="14">
    <location>
        <begin position="99"/>
        <end position="126"/>
    </location>
</feature>
<dbReference type="FunFam" id="3.30.160.60:FF:000382">
    <property type="entry name" value="zinc finger protein 35 isoform X4"/>
    <property type="match status" value="1"/>
</dbReference>
<feature type="domain" description="C2H2-type" evidence="14">
    <location>
        <begin position="618"/>
        <end position="645"/>
    </location>
</feature>
<keyword evidence="5 12" id="KW-0863">Zinc-finger</keyword>
<dbReference type="FunFam" id="3.30.160.60:FF:000098">
    <property type="entry name" value="Zinc finger protein 614"/>
    <property type="match status" value="1"/>
</dbReference>
<dbReference type="AlphaFoldDB" id="A0A091ELJ7"/>
<organism evidence="16 17">
    <name type="scientific">Fukomys damarensis</name>
    <name type="common">Damaraland mole rat</name>
    <name type="synonym">Cryptomys damarensis</name>
    <dbReference type="NCBI Taxonomy" id="885580"/>
    <lineage>
        <taxon>Eukaryota</taxon>
        <taxon>Metazoa</taxon>
        <taxon>Chordata</taxon>
        <taxon>Craniata</taxon>
        <taxon>Vertebrata</taxon>
        <taxon>Euteleostomi</taxon>
        <taxon>Mammalia</taxon>
        <taxon>Eutheria</taxon>
        <taxon>Euarchontoglires</taxon>
        <taxon>Glires</taxon>
        <taxon>Rodentia</taxon>
        <taxon>Hystricomorpha</taxon>
        <taxon>Bathyergidae</taxon>
        <taxon>Fukomys</taxon>
    </lineage>
</organism>
<dbReference type="Pfam" id="PF00096">
    <property type="entry name" value="zf-C2H2"/>
    <property type="match status" value="10"/>
</dbReference>
<dbReference type="GO" id="GO:0000978">
    <property type="term" value="F:RNA polymerase II cis-regulatory region sequence-specific DNA binding"/>
    <property type="evidence" value="ECO:0007669"/>
    <property type="project" value="TreeGrafter"/>
</dbReference>
<feature type="domain" description="KRAB" evidence="15">
    <location>
        <begin position="352"/>
        <end position="423"/>
    </location>
</feature>
<dbReference type="GO" id="GO:0005634">
    <property type="term" value="C:nucleus"/>
    <property type="evidence" value="ECO:0007669"/>
    <property type="project" value="UniProtKB-SubCell"/>
</dbReference>
<gene>
    <name evidence="16" type="ORF">H920_02088</name>
</gene>
<dbReference type="FunFam" id="3.30.160.60:FF:001158">
    <property type="entry name" value="zinc finger protein 22"/>
    <property type="match status" value="1"/>
</dbReference>
<keyword evidence="4" id="KW-0677">Repeat</keyword>
<dbReference type="InterPro" id="IPR036051">
    <property type="entry name" value="KRAB_dom_sf"/>
</dbReference>
<sequence length="810" mass="90678">MVPAALASWEGLGQRLWLHMCWFHCLCLCRTRICRIPQNFLLKCVDVLIISLRRNGYEAHSCDSYATEILCQEGGDSLPVTPQALMDFAQRTHTGERPFECSECGKFFRQSYTLVEHQKIHTGLRPYECGQCGKSFIQKSGLIQHQVVHTGERPYECGKCGKSFTQHSGLILHRKSHSMERTREGNKYGEALGSRKQERDGKSGARAEEIDIKKSVEIKTPRVPQVGSYGLNPPIAPQAKSPPLPAQAAEHLVRRCPYRAGGLSPRRTFLPCLYPSAPSERREPFVWREVATVEGARKVLPLRIPASGWARAAAAHLSATGGPPSPMAAVTSSGAAQVSMTAEVCMGQQGCVTFEDVAVYFSWEEWRLLDEAQRLLYFNVMLQNFALTSSLGCGHGLEDAETSSEQMVSVAVSQAQTFKSGPSIQKTCLCEHWVPGLQDILNLADPLAQKPKGGTCITLHNKKHHSTKKPFNRGIDIVSYLKCCLFRMSGKPSPCWEMEKDLPAMLSLLTFLTFPSSEKPNTVIEGGKDIHNHKSLKSEECKKSNYNHTVHHSRYATGKKLYECSKCGKAFCGKYSLDQHQRIHTGEKPWECSECGKFFSQTSHLNDHRRIHSGERPYECNECGKLFRQNSSLIDHQKIHTGARPYECDKCGKSFSQKATLVKHQRVHTGERPYKCIECGNSFSQSAILNQHQRIHTGAKPYECGQCGKSFSQKATLIKHQRVHTGERPYKCGECGKCFSQSSILIQHQRIHTGVRPYECGQCGKSFSQKSGLIQHQVVHTGERPYECDTCGNSFSQCSSLIHHQKCHSM</sequence>
<dbReference type="FunFam" id="3.30.160.60:FF:000200">
    <property type="entry name" value="zinc finger protein 510 isoform X2"/>
    <property type="match status" value="4"/>
</dbReference>
<dbReference type="FunFam" id="3.30.160.60:FF:001437">
    <property type="entry name" value="Zinc finger protein 594"/>
    <property type="match status" value="1"/>
</dbReference>
<dbReference type="FunFam" id="3.30.160.60:FF:000281">
    <property type="entry name" value="Zinc finger protein 558 isoform X1"/>
    <property type="match status" value="1"/>
</dbReference>
<evidence type="ECO:0000256" key="3">
    <source>
        <dbReference type="ARBA" id="ARBA00022723"/>
    </source>
</evidence>
<keyword evidence="9" id="KW-0804">Transcription</keyword>
<keyword evidence="7" id="KW-0805">Transcription regulation</keyword>
<dbReference type="PANTHER" id="PTHR23235:SF142">
    <property type="entry name" value="ZINC FINGER PROTEIN 384"/>
    <property type="match status" value="1"/>
</dbReference>
<keyword evidence="17" id="KW-1185">Reference proteome</keyword>
<reference evidence="16 17" key="1">
    <citation type="submission" date="2013-11" db="EMBL/GenBank/DDBJ databases">
        <title>The Damaraland mole rat (Fukomys damarensis) genome and evolution of African mole rats.</title>
        <authorList>
            <person name="Gladyshev V.N."/>
            <person name="Fang X."/>
        </authorList>
    </citation>
    <scope>NUCLEOTIDE SEQUENCE [LARGE SCALE GENOMIC DNA]</scope>
    <source>
        <tissue evidence="16">Liver</tissue>
    </source>
</reference>
<feature type="domain" description="C2H2-type" evidence="14">
    <location>
        <begin position="155"/>
        <end position="182"/>
    </location>
</feature>
<evidence type="ECO:0000256" key="8">
    <source>
        <dbReference type="ARBA" id="ARBA00023125"/>
    </source>
</evidence>
<accession>A0A091ELJ7</accession>
<feature type="domain" description="C2H2-type" evidence="14">
    <location>
        <begin position="786"/>
        <end position="810"/>
    </location>
</feature>
<evidence type="ECO:0000256" key="13">
    <source>
        <dbReference type="SAM" id="MobiDB-lite"/>
    </source>
</evidence>
<keyword evidence="8" id="KW-0238">DNA-binding</keyword>
<dbReference type="CDD" id="cd07765">
    <property type="entry name" value="KRAB_A-box"/>
    <property type="match status" value="1"/>
</dbReference>
<evidence type="ECO:0000256" key="9">
    <source>
        <dbReference type="ARBA" id="ARBA00023163"/>
    </source>
</evidence>
<evidence type="ECO:0000259" key="14">
    <source>
        <dbReference type="PROSITE" id="PS50157"/>
    </source>
</evidence>
<dbReference type="FunFam" id="3.30.160.60:FF:001498">
    <property type="entry name" value="Zinc finger protein 404"/>
    <property type="match status" value="1"/>
</dbReference>
<evidence type="ECO:0000256" key="12">
    <source>
        <dbReference type="PROSITE-ProRule" id="PRU00042"/>
    </source>
</evidence>
<keyword evidence="10" id="KW-0539">Nucleus</keyword>
<dbReference type="SMART" id="SM00349">
    <property type="entry name" value="KRAB"/>
    <property type="match status" value="1"/>
</dbReference>
<dbReference type="PROSITE" id="PS50805">
    <property type="entry name" value="KRAB"/>
    <property type="match status" value="1"/>
</dbReference>
<dbReference type="SMART" id="SM00355">
    <property type="entry name" value="ZnF_C2H2"/>
    <property type="match status" value="12"/>
</dbReference>
<dbReference type="Gene3D" id="6.10.140.140">
    <property type="match status" value="1"/>
</dbReference>
<comment type="subcellular location">
    <subcellularLocation>
        <location evidence="1">Nucleus</location>
    </subcellularLocation>
</comment>
<dbReference type="eggNOG" id="KOG1721">
    <property type="taxonomic scope" value="Eukaryota"/>
</dbReference>
<dbReference type="Proteomes" id="UP000028990">
    <property type="component" value="Unassembled WGS sequence"/>
</dbReference>
<name>A0A091ELJ7_FUKDA</name>